<accession>X1ITC5</accession>
<evidence type="ECO:0000313" key="1">
    <source>
        <dbReference type="EMBL" id="GAH85701.1"/>
    </source>
</evidence>
<sequence>MRYFNRENNFYENRLYGRYFESFSKSLNFEKNFRGFFPNVLPKYENTFIFETLTILLKLNKEINMYRLPSIAKNDITLFLKAINFAFPNIILSDYIDTIITKNLISFPIIKKFYFNKIIPRITNKIAFVHCASYLGGGAILTKILHLAG</sequence>
<dbReference type="EMBL" id="BARU01035901">
    <property type="protein sequence ID" value="GAH85701.1"/>
    <property type="molecule type" value="Genomic_DNA"/>
</dbReference>
<name>X1ITC5_9ZZZZ</name>
<reference evidence="1" key="1">
    <citation type="journal article" date="2014" name="Front. Microbiol.">
        <title>High frequency of phylogenetically diverse reductive dehalogenase-homologous genes in deep subseafloor sedimentary metagenomes.</title>
        <authorList>
            <person name="Kawai M."/>
            <person name="Futagami T."/>
            <person name="Toyoda A."/>
            <person name="Takaki Y."/>
            <person name="Nishi S."/>
            <person name="Hori S."/>
            <person name="Arai W."/>
            <person name="Tsubouchi T."/>
            <person name="Morono Y."/>
            <person name="Uchiyama I."/>
            <person name="Ito T."/>
            <person name="Fujiyama A."/>
            <person name="Inagaki F."/>
            <person name="Takami H."/>
        </authorList>
    </citation>
    <scope>NUCLEOTIDE SEQUENCE</scope>
    <source>
        <strain evidence="1">Expedition CK06-06</strain>
    </source>
</reference>
<comment type="caution">
    <text evidence="1">The sequence shown here is derived from an EMBL/GenBank/DDBJ whole genome shotgun (WGS) entry which is preliminary data.</text>
</comment>
<proteinExistence type="predicted"/>
<dbReference type="AlphaFoldDB" id="X1ITC5"/>
<organism evidence="1">
    <name type="scientific">marine sediment metagenome</name>
    <dbReference type="NCBI Taxonomy" id="412755"/>
    <lineage>
        <taxon>unclassified sequences</taxon>
        <taxon>metagenomes</taxon>
        <taxon>ecological metagenomes</taxon>
    </lineage>
</organism>
<protein>
    <submittedName>
        <fullName evidence="1">Uncharacterized protein</fullName>
    </submittedName>
</protein>
<feature type="non-terminal residue" evidence="1">
    <location>
        <position position="149"/>
    </location>
</feature>
<gene>
    <name evidence="1" type="ORF">S03H2_56132</name>
</gene>